<feature type="domain" description="AAA+ ATPase" evidence="5">
    <location>
        <begin position="330"/>
        <end position="477"/>
    </location>
</feature>
<keyword evidence="2" id="KW-0067">ATP-binding</keyword>
<dbReference type="PANTHER" id="PTHR11361">
    <property type="entry name" value="DNA MISMATCH REPAIR PROTEIN MUTS FAMILY MEMBER"/>
    <property type="match status" value="1"/>
</dbReference>
<dbReference type="InterPro" id="IPR027417">
    <property type="entry name" value="P-loop_NTPase"/>
</dbReference>
<evidence type="ECO:0000256" key="4">
    <source>
        <dbReference type="SAM" id="Phobius"/>
    </source>
</evidence>
<evidence type="ECO:0000256" key="1">
    <source>
        <dbReference type="ARBA" id="ARBA00022741"/>
    </source>
</evidence>
<dbReference type="SUPFAM" id="SSF52540">
    <property type="entry name" value="P-loop containing nucleoside triphosphate hydrolases"/>
    <property type="match status" value="1"/>
</dbReference>
<evidence type="ECO:0000256" key="3">
    <source>
        <dbReference type="ARBA" id="ARBA00023125"/>
    </source>
</evidence>
<dbReference type="InterPro" id="IPR045076">
    <property type="entry name" value="MutS"/>
</dbReference>
<sequence length="527" mass="56366">MLKMLMGYEAPVIDYPFAPSDVAMYHAAVSGPDSLDDHTWRDLLLERYAERLGRDTSIFGRQMLHGRLRGAAASAESIARVRLLVDDGATRERLHQACGGLRAADADVAGLLFGEGPPPSPRWSRCLALLPLVFLASLAGAFFWAPGWIVAVALWLALMAMQTAYYQRAQDWERLVTALQQQLRVHSLVGALPADAAVDACVAALRPDASLAGKASRKLGRSPLARAMPGVKEYNDWIWLSNIRHYYASRDAFLALRGFLRGSYLLVANLEADIALARHLGQAPRFCWAGLGESGDCGESAESGGDGAIALDGVVHPLLDEATPLTLELRGRGAFISGQNGVGKSTLLRTIGLNLVTARAFGFCYADAASVPPLPVYSSMQSEDSLAGGESLYIAELRRARELLALAAKGPALFIIDEIFRGTNHLESVSAAAAVLDTLARSGTVLVSSHNLVLAPLLEHALAPLCVGEEGGRLRVRPGVLARTNGIALLAERGFGPAIESKALSVHNWLSDYLAHPSECGHVLSEV</sequence>
<dbReference type="InterPro" id="IPR003593">
    <property type="entry name" value="AAA+_ATPase"/>
</dbReference>
<dbReference type="GO" id="GO:0140664">
    <property type="term" value="F:ATP-dependent DNA damage sensor activity"/>
    <property type="evidence" value="ECO:0007669"/>
    <property type="project" value="InterPro"/>
</dbReference>
<feature type="domain" description="DNA mismatch repair proteins mutS family" evidence="6">
    <location>
        <begin position="331"/>
        <end position="508"/>
    </location>
</feature>
<dbReference type="STRING" id="1035707.SAMN05216552_10279"/>
<dbReference type="AlphaFoldDB" id="A0A1I7LD57"/>
<evidence type="ECO:0000313" key="8">
    <source>
        <dbReference type="Proteomes" id="UP000199391"/>
    </source>
</evidence>
<dbReference type="SMART" id="SM00534">
    <property type="entry name" value="MUTSac"/>
    <property type="match status" value="1"/>
</dbReference>
<dbReference type="EMBL" id="FPBO01000027">
    <property type="protein sequence ID" value="SFV07617.1"/>
    <property type="molecule type" value="Genomic_DNA"/>
</dbReference>
<dbReference type="GO" id="GO:0006298">
    <property type="term" value="P:mismatch repair"/>
    <property type="evidence" value="ECO:0007669"/>
    <property type="project" value="InterPro"/>
</dbReference>
<keyword evidence="8" id="KW-1185">Reference proteome</keyword>
<dbReference type="SMART" id="SM00382">
    <property type="entry name" value="AAA"/>
    <property type="match status" value="1"/>
</dbReference>
<reference evidence="8" key="1">
    <citation type="submission" date="2016-10" db="EMBL/GenBank/DDBJ databases">
        <authorList>
            <person name="Varghese N."/>
            <person name="Submissions S."/>
        </authorList>
    </citation>
    <scope>NUCLEOTIDE SEQUENCE [LARGE SCALE GENOMIC DNA]</scope>
    <source>
        <strain evidence="8">CGMCC 1.11014</strain>
    </source>
</reference>
<evidence type="ECO:0000259" key="5">
    <source>
        <dbReference type="SMART" id="SM00382"/>
    </source>
</evidence>
<dbReference type="Gene3D" id="3.40.50.300">
    <property type="entry name" value="P-loop containing nucleotide triphosphate hydrolases"/>
    <property type="match status" value="1"/>
</dbReference>
<dbReference type="RefSeq" id="WP_229490656.1">
    <property type="nucleotide sequence ID" value="NZ_FPBO01000027.1"/>
</dbReference>
<feature type="transmembrane region" description="Helical" evidence="4">
    <location>
        <begin position="126"/>
        <end position="143"/>
    </location>
</feature>
<name>A0A1I7LD57_9BURK</name>
<keyword evidence="3" id="KW-0238">DNA-binding</keyword>
<dbReference type="InterPro" id="IPR000432">
    <property type="entry name" value="DNA_mismatch_repair_MutS_C"/>
</dbReference>
<accession>A0A1I7LD57</accession>
<keyword evidence="1" id="KW-0547">Nucleotide-binding</keyword>
<gene>
    <name evidence="7" type="ORF">SAMN05216552_10279</name>
</gene>
<dbReference type="Proteomes" id="UP000199391">
    <property type="component" value="Unassembled WGS sequence"/>
</dbReference>
<dbReference type="Pfam" id="PF00488">
    <property type="entry name" value="MutS_V"/>
    <property type="match status" value="1"/>
</dbReference>
<organism evidence="7 8">
    <name type="scientific">Pseudoduganella namucuonensis</name>
    <dbReference type="NCBI Taxonomy" id="1035707"/>
    <lineage>
        <taxon>Bacteria</taxon>
        <taxon>Pseudomonadati</taxon>
        <taxon>Pseudomonadota</taxon>
        <taxon>Betaproteobacteria</taxon>
        <taxon>Burkholderiales</taxon>
        <taxon>Oxalobacteraceae</taxon>
        <taxon>Telluria group</taxon>
        <taxon>Pseudoduganella</taxon>
    </lineage>
</organism>
<dbReference type="GO" id="GO:0030983">
    <property type="term" value="F:mismatched DNA binding"/>
    <property type="evidence" value="ECO:0007669"/>
    <property type="project" value="InterPro"/>
</dbReference>
<evidence type="ECO:0000256" key="2">
    <source>
        <dbReference type="ARBA" id="ARBA00022840"/>
    </source>
</evidence>
<proteinExistence type="predicted"/>
<dbReference type="PANTHER" id="PTHR11361:SF99">
    <property type="entry name" value="DNA MISMATCH REPAIR PROTEIN"/>
    <property type="match status" value="1"/>
</dbReference>
<evidence type="ECO:0000313" key="7">
    <source>
        <dbReference type="EMBL" id="SFV07617.1"/>
    </source>
</evidence>
<protein>
    <submittedName>
        <fullName evidence="7">MutS domain V</fullName>
    </submittedName>
</protein>
<keyword evidence="4" id="KW-0812">Transmembrane</keyword>
<evidence type="ECO:0000259" key="6">
    <source>
        <dbReference type="SMART" id="SM00534"/>
    </source>
</evidence>
<keyword evidence="4" id="KW-0472">Membrane</keyword>
<dbReference type="GO" id="GO:0005524">
    <property type="term" value="F:ATP binding"/>
    <property type="evidence" value="ECO:0007669"/>
    <property type="project" value="UniProtKB-KW"/>
</dbReference>
<keyword evidence="4" id="KW-1133">Transmembrane helix</keyword>
<dbReference type="GO" id="GO:0005829">
    <property type="term" value="C:cytosol"/>
    <property type="evidence" value="ECO:0007669"/>
    <property type="project" value="TreeGrafter"/>
</dbReference>